<dbReference type="EMBL" id="JANPWB010000002">
    <property type="protein sequence ID" value="KAJ1207063.1"/>
    <property type="molecule type" value="Genomic_DNA"/>
</dbReference>
<dbReference type="PANTHER" id="PTHR16435:SF5">
    <property type="entry name" value="SPERMATOGENESIS ASSOCIATED 6-LIKE PROTEIN"/>
    <property type="match status" value="1"/>
</dbReference>
<dbReference type="InterPro" id="IPR032732">
    <property type="entry name" value="SPATA6_N"/>
</dbReference>
<keyword evidence="6" id="KW-1185">Reference proteome</keyword>
<dbReference type="InterPro" id="IPR042769">
    <property type="entry name" value="SPATA6_fam"/>
</dbReference>
<dbReference type="Pfam" id="PF14909">
    <property type="entry name" value="SPATA6"/>
    <property type="match status" value="1"/>
</dbReference>
<sequence length="437" mass="49419">MRAPPGLFLDIHKHLLRSLTAEITCPGVFLPEKDDIYLSVSMLDQWKDTECLPPVFPLLFHEKMKFEKVYQDVTDPAAVAELLECETVKFELTQLTPPVGEFLAFFEENTREFLFPEPKLTPSYPGVERELLMKTVRNFPGIAPKIEFSTRTAIKEFSADPRKRSCEESKARYRGAGSLSARKKGCSPTKNSTMKTTDKHFAKATKSSKSRSPSPYTQRRMCELGNDNQQRLSQLSLGNFEFKSDIDARPPFVVRHVDNSKPVGEKSSSQLRPHSSRHRSRSRSNSFDGPVKRALSFDSIENSNEARKVSGDPGESSTSEYGSSFLDSFEFMNFPGDSSIRGAPEFQLTSSPSDLKWDKPSSVLSRSALSQRLEKDQSNTWESIHERVKNLLTSNRAKQRLLCGASTCFVVEENIRISDRHFEDSSNELQPKSYVLC</sequence>
<comment type="caution">
    <text evidence="5">The sequence shown here is derived from an EMBL/GenBank/DDBJ whole genome shotgun (WGS) entry which is preliminary data.</text>
</comment>
<evidence type="ECO:0000313" key="6">
    <source>
        <dbReference type="Proteomes" id="UP001066276"/>
    </source>
</evidence>
<feature type="compositionally biased region" description="Basic and acidic residues" evidence="3">
    <location>
        <begin position="159"/>
        <end position="171"/>
    </location>
</feature>
<organism evidence="5 6">
    <name type="scientific">Pleurodeles waltl</name>
    <name type="common">Iberian ribbed newt</name>
    <dbReference type="NCBI Taxonomy" id="8319"/>
    <lineage>
        <taxon>Eukaryota</taxon>
        <taxon>Metazoa</taxon>
        <taxon>Chordata</taxon>
        <taxon>Craniata</taxon>
        <taxon>Vertebrata</taxon>
        <taxon>Euteleostomi</taxon>
        <taxon>Amphibia</taxon>
        <taxon>Batrachia</taxon>
        <taxon>Caudata</taxon>
        <taxon>Salamandroidea</taxon>
        <taxon>Salamandridae</taxon>
        <taxon>Pleurodelinae</taxon>
        <taxon>Pleurodeles</taxon>
    </lineage>
</organism>
<feature type="region of interest" description="Disordered" evidence="3">
    <location>
        <begin position="257"/>
        <end position="321"/>
    </location>
</feature>
<name>A0AAV7VZC6_PLEWA</name>
<dbReference type="GO" id="GO:0032027">
    <property type="term" value="F:myosin light chain binding"/>
    <property type="evidence" value="ECO:0007669"/>
    <property type="project" value="InterPro"/>
</dbReference>
<feature type="region of interest" description="Disordered" evidence="3">
    <location>
        <begin position="159"/>
        <end position="220"/>
    </location>
</feature>
<evidence type="ECO:0000256" key="3">
    <source>
        <dbReference type="SAM" id="MobiDB-lite"/>
    </source>
</evidence>
<accession>A0AAV7VZC6</accession>
<dbReference type="PANTHER" id="PTHR16435">
    <property type="entry name" value="SPERMATOGENESIS-ASSOCIATED PROTEIN 6 SPATA6"/>
    <property type="match status" value="1"/>
</dbReference>
<gene>
    <name evidence="5" type="ORF">NDU88_002455</name>
</gene>
<feature type="domain" description="Spermatogenesis-associated protein 6 N-terminal" evidence="4">
    <location>
        <begin position="22"/>
        <end position="154"/>
    </location>
</feature>
<evidence type="ECO:0000313" key="5">
    <source>
        <dbReference type="EMBL" id="KAJ1207063.1"/>
    </source>
</evidence>
<evidence type="ECO:0000256" key="2">
    <source>
        <dbReference type="ARBA" id="ARBA00022553"/>
    </source>
</evidence>
<dbReference type="GO" id="GO:0120212">
    <property type="term" value="C:sperm head-tail coupling apparatus"/>
    <property type="evidence" value="ECO:0007669"/>
    <property type="project" value="InterPro"/>
</dbReference>
<evidence type="ECO:0000259" key="4">
    <source>
        <dbReference type="Pfam" id="PF14909"/>
    </source>
</evidence>
<proteinExistence type="inferred from homology"/>
<dbReference type="AlphaFoldDB" id="A0AAV7VZC6"/>
<dbReference type="GO" id="GO:0007283">
    <property type="term" value="P:spermatogenesis"/>
    <property type="evidence" value="ECO:0007669"/>
    <property type="project" value="InterPro"/>
</dbReference>
<reference evidence="5" key="1">
    <citation type="journal article" date="2022" name="bioRxiv">
        <title>Sequencing and chromosome-scale assembly of the giantPleurodeles waltlgenome.</title>
        <authorList>
            <person name="Brown T."/>
            <person name="Elewa A."/>
            <person name="Iarovenko S."/>
            <person name="Subramanian E."/>
            <person name="Araus A.J."/>
            <person name="Petzold A."/>
            <person name="Susuki M."/>
            <person name="Suzuki K.-i.T."/>
            <person name="Hayashi T."/>
            <person name="Toyoda A."/>
            <person name="Oliveira C."/>
            <person name="Osipova E."/>
            <person name="Leigh N.D."/>
            <person name="Simon A."/>
            <person name="Yun M.H."/>
        </authorList>
    </citation>
    <scope>NUCLEOTIDE SEQUENCE</scope>
    <source>
        <strain evidence="5">20211129_DDA</strain>
        <tissue evidence="5">Liver</tissue>
    </source>
</reference>
<evidence type="ECO:0000256" key="1">
    <source>
        <dbReference type="ARBA" id="ARBA00006215"/>
    </source>
</evidence>
<keyword evidence="2" id="KW-0597">Phosphoprotein</keyword>
<dbReference type="Proteomes" id="UP001066276">
    <property type="component" value="Chromosome 1_2"/>
</dbReference>
<comment type="similarity">
    <text evidence="1">Belongs to the SPATA6 family.</text>
</comment>
<protein>
    <recommendedName>
        <fullName evidence="4">Spermatogenesis-associated protein 6 N-terminal domain-containing protein</fullName>
    </recommendedName>
</protein>